<evidence type="ECO:0000313" key="1">
    <source>
        <dbReference type="Proteomes" id="UP000887574"/>
    </source>
</evidence>
<dbReference type="AlphaFoldDB" id="A0A915D3J1"/>
<keyword evidence="1" id="KW-1185">Reference proteome</keyword>
<proteinExistence type="predicted"/>
<dbReference type="Proteomes" id="UP000887574">
    <property type="component" value="Unplaced"/>
</dbReference>
<dbReference type="WBParaSite" id="jg15543">
    <property type="protein sequence ID" value="jg15543"/>
    <property type="gene ID" value="jg15543"/>
</dbReference>
<protein>
    <submittedName>
        <fullName evidence="2">Exonuclease domain-containing protein</fullName>
    </submittedName>
</protein>
<name>A0A915D3J1_9BILA</name>
<sequence length="99" mass="11678">MNNCDASLDEVQTFIFMDFETTGLINDHHCDPLLKRWEAGDKKRNTHSMLKNFVHFSDDPVLFIKSVHAMHAKQLQREAQEQRNKYEEIEVQLDLLMCV</sequence>
<accession>A0A915D3J1</accession>
<evidence type="ECO:0000313" key="2">
    <source>
        <dbReference type="WBParaSite" id="jg15543"/>
    </source>
</evidence>
<organism evidence="1 2">
    <name type="scientific">Ditylenchus dipsaci</name>
    <dbReference type="NCBI Taxonomy" id="166011"/>
    <lineage>
        <taxon>Eukaryota</taxon>
        <taxon>Metazoa</taxon>
        <taxon>Ecdysozoa</taxon>
        <taxon>Nematoda</taxon>
        <taxon>Chromadorea</taxon>
        <taxon>Rhabditida</taxon>
        <taxon>Tylenchina</taxon>
        <taxon>Tylenchomorpha</taxon>
        <taxon>Sphaerularioidea</taxon>
        <taxon>Anguinidae</taxon>
        <taxon>Anguininae</taxon>
        <taxon>Ditylenchus</taxon>
    </lineage>
</organism>
<reference evidence="2" key="1">
    <citation type="submission" date="2022-11" db="UniProtKB">
        <authorList>
            <consortium name="WormBaseParasite"/>
        </authorList>
    </citation>
    <scope>IDENTIFICATION</scope>
</reference>